<dbReference type="SUPFAM" id="SSF50998">
    <property type="entry name" value="Quinoprotein alcohol dehydrogenase-like"/>
    <property type="match status" value="1"/>
</dbReference>
<feature type="compositionally biased region" description="Pro residues" evidence="2">
    <location>
        <begin position="2039"/>
        <end position="2055"/>
    </location>
</feature>
<dbReference type="SMART" id="SM00320">
    <property type="entry name" value="WD40"/>
    <property type="match status" value="8"/>
</dbReference>
<dbReference type="EMBL" id="VOFY01000022">
    <property type="protein sequence ID" value="KAA8580669.1"/>
    <property type="molecule type" value="Genomic_DNA"/>
</dbReference>
<feature type="region of interest" description="Disordered" evidence="2">
    <location>
        <begin position="2014"/>
        <end position="2055"/>
    </location>
</feature>
<dbReference type="GO" id="GO:0005929">
    <property type="term" value="C:cilium"/>
    <property type="evidence" value="ECO:0007669"/>
    <property type="project" value="GOC"/>
</dbReference>
<dbReference type="SUPFAM" id="SSF50978">
    <property type="entry name" value="WD40 repeat-like"/>
    <property type="match status" value="2"/>
</dbReference>
<dbReference type="GO" id="GO:0045504">
    <property type="term" value="F:dynein heavy chain binding"/>
    <property type="evidence" value="ECO:0007669"/>
    <property type="project" value="InterPro"/>
</dbReference>
<dbReference type="Pfam" id="PF00400">
    <property type="entry name" value="WD40"/>
    <property type="match status" value="3"/>
</dbReference>
<keyword evidence="4" id="KW-1185">Reference proteome</keyword>
<accession>A0A5J5CJ32</accession>
<dbReference type="PANTHER" id="PTHR16022">
    <property type="entry name" value="WD REPEAT DOMAIN 60"/>
    <property type="match status" value="1"/>
</dbReference>
<keyword evidence="1" id="KW-0853">WD repeat</keyword>
<dbReference type="InterPro" id="IPR011047">
    <property type="entry name" value="Quinoprotein_ADH-like_sf"/>
</dbReference>
<name>A0A5J5CJ32_9PERO</name>
<dbReference type="PANTHER" id="PTHR16022:SF0">
    <property type="entry name" value="CYTOPLASMIC DYNEIN 2 INTERMEDIATE CHAIN 1"/>
    <property type="match status" value="1"/>
</dbReference>
<feature type="compositionally biased region" description="Basic and acidic residues" evidence="2">
    <location>
        <begin position="1940"/>
        <end position="1949"/>
    </location>
</feature>
<dbReference type="InterPro" id="IPR015943">
    <property type="entry name" value="WD40/YVTN_repeat-like_dom_sf"/>
</dbReference>
<evidence type="ECO:0008006" key="5">
    <source>
        <dbReference type="Google" id="ProtNLM"/>
    </source>
</evidence>
<evidence type="ECO:0000256" key="1">
    <source>
        <dbReference type="PROSITE-ProRule" id="PRU00221"/>
    </source>
</evidence>
<dbReference type="InterPro" id="IPR042505">
    <property type="entry name" value="DYNC2I1"/>
</dbReference>
<feature type="compositionally biased region" description="Basic residues" evidence="2">
    <location>
        <begin position="327"/>
        <end position="339"/>
    </location>
</feature>
<feature type="repeat" description="WD" evidence="1">
    <location>
        <begin position="1627"/>
        <end position="1653"/>
    </location>
</feature>
<sequence>MHSDKKITKEDTWRPADLRRHIREEGLGDDYVKKRDVNERKHRAGESIERRRRDPEKESRRERDKPRDSTRERRDGDKKDRYADRLKEGSLDRRGVKERDSRDDRDREKRRERDKLVDGKRYDDDFKRKEREHEKERDKERHRDKETERNRERGNEEGKDKRREERDKERRREERDREHRTERERRRHKESGDGERDRMEKQEREKKDRHRERERPKDEYEFKRNDKERQERRADSTRLEMKEERVHKEEQRRHGEEKERRPKEKGYDEKRKHDSEPREHLDLKGSGKEVKYHGGDTDGAERDQHKERRHREEEKPERNQNRDGTKSKKAASSKSHKHETKTEDVAKVSEHLSNDIGETEEPVANDEDLADQEYEDDFEDYEEDFEEMDESASEDFGDEEPQPPEVGEEREELTEQKRKEIQAIQRAMDEENDRVGTAQSRQIPSKKEEERPKWSGGSEKSQSRASPRGKFIDFVAAKQREVSKKVATKQKKRSTELLRLIDLDFSMTVSLLDLPPVNEYDMYIRTFGTANTKQAYVQCNEDNADRDIQTEEIEVCEKWTQHPPEHNGACEDPNLSQEARDKREINFDSRRLTAFLRSASQVMVVLLEEDRAEKNSLSKPRSQSDTLSFSDGRLQLNTKLPFLYGRRISLVHFSQVQRHTMMSVHSPTTKPSAVRLDTCTIICIWNIWEPSRPQKVLVYESEVQCCCFSPGKAILVFAGTSVGSVVLWDLREHTSDHYSLKIGEDEWTFRHPTFSTDAVMASSGHLSSVTSVEVVPSTVAGGLRPEVPLLASEEESSGLSFQLASLDEIGVVVELPKANKAGSPTDLGLRPGGKVKLLHSSQLLTAERVSPRDAAKTGLQTLNFKFLPTDSNHFFIGTNMGLVNHETSHGLKAPPKFYRFQEAGVRPVDVTSIHFSPFRQPLFLVGCGDGSIRLHAVSHEQPVAEWKNSTAGEPVVSLQWTQTRPTVFCVLDAASNLHIWDLLKNDSEPVVTERMDSDRVTAMAVFGDSGQQNTYSGIALAHESGNIEMQYFKRHFTVAITAEEEKLESKKVQKVSGCSRVSPVLKVVEMVVPVEEMRTTVLVPNPTLRLLSKENGASNGRTHGEPNLFKQDVKQATGKVKHSESKQHVFTHGLHHLQHFSCDSPVRFMMYSEAAAAFISLHSDNTVGLYIADGNKQTSLAQLPFMGLTATKIPGALVGWGPGPVFTLLDSELRSMDAAHNALDIRVCQAAEHSTELVTAGEGNVCVWSVRLMWCKVKIQEGLQHKTFTQMALAPPRSDRPHRAFVGCGQVVTLVDLDAGKVLEHKKDLCSRDITAMVYCSQLDCLITASQELSIRIWGPDWELRVAFVGHNGMVNSLYYCSALGMLLSASVDCTIRCWNLEKGDVVECVHTEQTNPALCIGGTKKGDTFFSFSHQGVDVWTFRTLYTLHCKLKEDEGAPLRQILASPFPAPYPTRVLCLSGYSDIMLVAAETGAVLTSFKAEQRILCADYCLQKEILLALTDTGTVLQANTLTNPITLMKEWKRSGQGPWNSTDHVREYDTQNLPIPGPAFCLSLYSYVVETQGALEEWRSLQERRGCSHRNEAALNDAKNRFLIILGQSGGCVSVLKIDNGKVLQRMPAHNGQRVTALQVYPENGYLLSTGEDMTVVVWKVYPYIQECLTQLLSLHGGQSPVYLAALGPKLALTFQEPNSGTYNLRHFNLLNQSETSPPKEGHSDPFTGLCVCPDLEVFVSSSLDGLVCIWNEENQLISTLDLNAVPECLAYSGFGVELFLGIGGDLYRMNCAKFLPHNFQKMLLYTYRAEPLPDMPIIENQKHSCKIKNASPGRDEEKELLAITSRQKQYVSSVTLDMDMDMDLAALLQGSVKCQKGKPPSTKETKKEAFDNYMKIIYGLPLNIKVDLGDTFDPDELEIPYDDKPWILPTLQKKVHHDAKLKVPVNVEKEKEEKAPTKRSKPQTPIKVKPRPVDKVIPKFMNEEMAPTKGSKPQTAIKVKPGPVDKVLTKKPVIVEKYEEPPEILSPIEQPKPPPPRPKTTTPRIQPLPPPPPPPPREPSPEVPMFLQQFVNAGWFKDLYRDHKCIPSTLSPEDFSLQLLGRLNNCSATSKREILAALQELRSQGLLQNTDEFYQGLTDLVPGFVRPHMSPAQRVMLVETLTLLVRLRSASHELVKKLLTLLAFKKLGLRETLLRMLTSLAVNEAEQWLLPELESWDSELQDPRDIWKSLHDKADSWLELWISKYKEHNRLLYLKNTAKWKPSTFSMVDVLNYFCCVQKEEYKKARYVAPAGPKRTVLLPLSDCSSKPILRLGETYSMARVRRPPGLMLPPLRNRPSLMHFPNFISLPISRVTLRPFHIYSDKDWVKASPRRYFIPEQSYVESMRPAMESGFKAKAKLLRALQPPSVGSKSPSRLSVKPQPLKLLQCGGMMAAGQIGEAQRSEAEASQFSQLCETLRQVPQGLFLARLVSAKIQVTVVQAKRVECWEGGEQRQQLGQASQPEAASRFGPDCPCFLRLPTRSVRSGHLCTSSPTASGLQLAKEASSSGLYSSLGTHLSQQGDELWSLTTSLAQMLTKESTISAQRR</sequence>
<protein>
    <recommendedName>
        <fullName evidence="5">WD repeat-containing protein 60</fullName>
    </recommendedName>
</protein>
<dbReference type="Proteomes" id="UP000327493">
    <property type="component" value="Chromosome 22"/>
</dbReference>
<dbReference type="Gene3D" id="2.130.10.10">
    <property type="entry name" value="YVTN repeat-like/Quinoprotein amine dehydrogenase"/>
    <property type="match status" value="4"/>
</dbReference>
<feature type="repeat" description="WD" evidence="1">
    <location>
        <begin position="1348"/>
        <end position="1389"/>
    </location>
</feature>
<feature type="repeat" description="WD" evidence="1">
    <location>
        <begin position="1712"/>
        <end position="1744"/>
    </location>
</feature>
<evidence type="ECO:0000313" key="4">
    <source>
        <dbReference type="Proteomes" id="UP000327493"/>
    </source>
</evidence>
<proteinExistence type="predicted"/>
<feature type="compositionally biased region" description="Basic and acidic residues" evidence="2">
    <location>
        <begin position="1"/>
        <end position="326"/>
    </location>
</feature>
<gene>
    <name evidence="3" type="ORF">FQN60_013627</name>
</gene>
<dbReference type="GO" id="GO:0045503">
    <property type="term" value="F:dynein light chain binding"/>
    <property type="evidence" value="ECO:0007669"/>
    <property type="project" value="InterPro"/>
</dbReference>
<dbReference type="InterPro" id="IPR036322">
    <property type="entry name" value="WD40_repeat_dom_sf"/>
</dbReference>
<evidence type="ECO:0000313" key="3">
    <source>
        <dbReference type="EMBL" id="KAA8580669.1"/>
    </source>
</evidence>
<feature type="region of interest" description="Disordered" evidence="2">
    <location>
        <begin position="1"/>
        <end position="469"/>
    </location>
</feature>
<feature type="compositionally biased region" description="Basic and acidic residues" evidence="2">
    <location>
        <begin position="340"/>
        <end position="353"/>
    </location>
</feature>
<dbReference type="PROSITE" id="PS50082">
    <property type="entry name" value="WD_REPEATS_2"/>
    <property type="match status" value="3"/>
</dbReference>
<dbReference type="GO" id="GO:0042073">
    <property type="term" value="P:intraciliary transport"/>
    <property type="evidence" value="ECO:0007669"/>
    <property type="project" value="InterPro"/>
</dbReference>
<feature type="region of interest" description="Disordered" evidence="2">
    <location>
        <begin position="1940"/>
        <end position="1962"/>
    </location>
</feature>
<dbReference type="FunFam" id="2.130.10.10:FF:000585">
    <property type="entry name" value="WD repeat domain 60"/>
    <property type="match status" value="1"/>
</dbReference>
<evidence type="ECO:0000256" key="2">
    <source>
        <dbReference type="SAM" id="MobiDB-lite"/>
    </source>
</evidence>
<organism evidence="3 4">
    <name type="scientific">Etheostoma spectabile</name>
    <name type="common">orangethroat darter</name>
    <dbReference type="NCBI Taxonomy" id="54343"/>
    <lineage>
        <taxon>Eukaryota</taxon>
        <taxon>Metazoa</taxon>
        <taxon>Chordata</taxon>
        <taxon>Craniata</taxon>
        <taxon>Vertebrata</taxon>
        <taxon>Euteleostomi</taxon>
        <taxon>Actinopterygii</taxon>
        <taxon>Neopterygii</taxon>
        <taxon>Teleostei</taxon>
        <taxon>Neoteleostei</taxon>
        <taxon>Acanthomorphata</taxon>
        <taxon>Eupercaria</taxon>
        <taxon>Perciformes</taxon>
        <taxon>Percoidei</taxon>
        <taxon>Percidae</taxon>
        <taxon>Etheostomatinae</taxon>
        <taxon>Etheostoma</taxon>
    </lineage>
</organism>
<comment type="caution">
    <text evidence="3">The sequence shown here is derived from an EMBL/GenBank/DDBJ whole genome shotgun (WGS) entry which is preliminary data.</text>
</comment>
<dbReference type="GO" id="GO:0005868">
    <property type="term" value="C:cytoplasmic dynein complex"/>
    <property type="evidence" value="ECO:0007669"/>
    <property type="project" value="InterPro"/>
</dbReference>
<reference evidence="3 4" key="1">
    <citation type="submission" date="2019-08" db="EMBL/GenBank/DDBJ databases">
        <title>A chromosome-level genome assembly, high-density linkage maps, and genome scans reveal the genomic architecture of hybrid incompatibilities underlying speciation via character displacement in darters (Percidae: Etheostominae).</title>
        <authorList>
            <person name="Moran R.L."/>
            <person name="Catchen J.M."/>
            <person name="Fuller R.C."/>
        </authorList>
    </citation>
    <scope>NUCLEOTIDE SEQUENCE [LARGE SCALE GENOMIC DNA]</scope>
    <source>
        <strain evidence="3">EspeVRDwgs_2016</strain>
        <tissue evidence="3">Muscle</tissue>
    </source>
</reference>
<feature type="non-terminal residue" evidence="3">
    <location>
        <position position="2578"/>
    </location>
</feature>
<dbReference type="InterPro" id="IPR001680">
    <property type="entry name" value="WD40_rpt"/>
</dbReference>
<dbReference type="PROSITE" id="PS50294">
    <property type="entry name" value="WD_REPEATS_REGION"/>
    <property type="match status" value="1"/>
</dbReference>
<feature type="compositionally biased region" description="Acidic residues" evidence="2">
    <location>
        <begin position="357"/>
        <end position="412"/>
    </location>
</feature>